<accession>A0A916K2R4</accession>
<dbReference type="Proteomes" id="UP000693672">
    <property type="component" value="Unassembled WGS sequence"/>
</dbReference>
<dbReference type="Pfam" id="PF10372">
    <property type="entry name" value="CdaS_N"/>
    <property type="match status" value="1"/>
</dbReference>
<evidence type="ECO:0000313" key="2">
    <source>
        <dbReference type="EMBL" id="CAG7632592.1"/>
    </source>
</evidence>
<dbReference type="PROSITE" id="PS51794">
    <property type="entry name" value="DAC"/>
    <property type="match status" value="1"/>
</dbReference>
<dbReference type="PANTHER" id="PTHR34185:SF2">
    <property type="entry name" value="CYCLIC DI-AMP SYNTHASE CDAS"/>
    <property type="match status" value="1"/>
</dbReference>
<dbReference type="InterPro" id="IPR019457">
    <property type="entry name" value="CdaS_N"/>
</dbReference>
<keyword evidence="2" id="KW-0808">Transferase</keyword>
<dbReference type="InterPro" id="IPR050338">
    <property type="entry name" value="DisA"/>
</dbReference>
<proteinExistence type="predicted"/>
<dbReference type="EMBL" id="CAJVAS010000014">
    <property type="protein sequence ID" value="CAG7632592.1"/>
    <property type="molecule type" value="Genomic_DNA"/>
</dbReference>
<evidence type="ECO:0000259" key="1">
    <source>
        <dbReference type="PROSITE" id="PS51794"/>
    </source>
</evidence>
<dbReference type="AlphaFoldDB" id="A0A916K2R4"/>
<gene>
    <name evidence="2" type="primary">cdaS</name>
    <name evidence="2" type="ORF">PAESOLCIP111_03395</name>
</gene>
<keyword evidence="3" id="KW-1185">Reference proteome</keyword>
<dbReference type="GO" id="GO:0004016">
    <property type="term" value="F:adenylate cyclase activity"/>
    <property type="evidence" value="ECO:0007669"/>
    <property type="project" value="TreeGrafter"/>
</dbReference>
<comment type="caution">
    <text evidence="2">The sequence shown here is derived from an EMBL/GenBank/DDBJ whole genome shotgun (WGS) entry which is preliminary data.</text>
</comment>
<dbReference type="NCBIfam" id="NF038328">
    <property type="entry name" value="c-di-AMP_CdaS"/>
    <property type="match status" value="1"/>
</dbReference>
<dbReference type="PANTHER" id="PTHR34185">
    <property type="entry name" value="DIADENYLATE CYCLASE"/>
    <property type="match status" value="1"/>
</dbReference>
<keyword evidence="2" id="KW-0548">Nucleotidyltransferase</keyword>
<protein>
    <submittedName>
        <fullName evidence="2">Diadenylate cyclase CdaS</fullName>
        <ecNumber evidence="2">2.7.7.85</ecNumber>
    </submittedName>
</protein>
<dbReference type="InterPro" id="IPR053472">
    <property type="entry name" value="DAC_CdaS-like"/>
</dbReference>
<feature type="domain" description="DAC" evidence="1">
    <location>
        <begin position="59"/>
        <end position="201"/>
    </location>
</feature>
<dbReference type="GO" id="GO:0106408">
    <property type="term" value="F:diadenylate cyclase activity"/>
    <property type="evidence" value="ECO:0007669"/>
    <property type="project" value="UniProtKB-EC"/>
</dbReference>
<reference evidence="2" key="1">
    <citation type="submission" date="2021-06" db="EMBL/GenBank/DDBJ databases">
        <authorList>
            <person name="Criscuolo A."/>
        </authorList>
    </citation>
    <scope>NUCLEOTIDE SEQUENCE</scope>
    <source>
        <strain evidence="2">CIP111600</strain>
    </source>
</reference>
<dbReference type="InterPro" id="IPR003390">
    <property type="entry name" value="DNA_integrity_scan_DisA_N"/>
</dbReference>
<dbReference type="EC" id="2.7.7.85" evidence="2"/>
<sequence length="201" mass="21967">MEHTCDFSPLKLELKERLLGLVGKMKVAITELEQDKQCLLNEFQQISAELATTESMAAAFYLKCYLSAYTDKYTDISICVRRLSERRHGALIVVERGDSLDDWVTAGIPVDAELSPALLESVFVPGAPLHDGAVRIRQNKLVSAANVLPLSALASEKKLGTRHRAAIGITERCDALAIVVSEETGRASFCLNGKLYAFALA</sequence>
<organism evidence="2 3">
    <name type="scientific">Paenibacillus solanacearum</name>
    <dbReference type="NCBI Taxonomy" id="2048548"/>
    <lineage>
        <taxon>Bacteria</taxon>
        <taxon>Bacillati</taxon>
        <taxon>Bacillota</taxon>
        <taxon>Bacilli</taxon>
        <taxon>Bacillales</taxon>
        <taxon>Paenibacillaceae</taxon>
        <taxon>Paenibacillus</taxon>
    </lineage>
</organism>
<dbReference type="Pfam" id="PF02457">
    <property type="entry name" value="DAC"/>
    <property type="match status" value="1"/>
</dbReference>
<name>A0A916K2R4_9BACL</name>
<dbReference type="RefSeq" id="WP_218093150.1">
    <property type="nucleotide sequence ID" value="NZ_CAJVAS010000014.1"/>
</dbReference>
<evidence type="ECO:0000313" key="3">
    <source>
        <dbReference type="Proteomes" id="UP000693672"/>
    </source>
</evidence>